<accession>G7WQG9</accession>
<evidence type="ECO:0000313" key="3">
    <source>
        <dbReference type="Proteomes" id="UP000005877"/>
    </source>
</evidence>
<dbReference type="KEGG" id="mhi:Mhar_2170"/>
<gene>
    <name evidence="2" type="ordered locus">Mhar_2170</name>
</gene>
<dbReference type="PATRIC" id="fig|1110509.7.peg.2402"/>
<dbReference type="RefSeq" id="WP_014587698.1">
    <property type="nucleotide sequence ID" value="NC_017527.1"/>
</dbReference>
<protein>
    <submittedName>
        <fullName evidence="2">Uncharacterized protein</fullName>
    </submittedName>
</protein>
<proteinExistence type="predicted"/>
<dbReference type="Proteomes" id="UP000005877">
    <property type="component" value="Chromosome"/>
</dbReference>
<dbReference type="AlphaFoldDB" id="G7WQG9"/>
<feature type="compositionally biased region" description="Basic and acidic residues" evidence="1">
    <location>
        <begin position="16"/>
        <end position="32"/>
    </location>
</feature>
<evidence type="ECO:0000313" key="2">
    <source>
        <dbReference type="EMBL" id="AET65522.1"/>
    </source>
</evidence>
<sequence>MEDGAGGEVRLPRRPSGAEERDSAALEEGAEKRLSGLYPKPLEGERVPISFIASEKKRIGWSPEEGRSVRIDAGTDLSTLKRVREINEVRVFNWLTGREGLIELSDGEMDRLLAVLDTKNGEKLVYTRVKVKGRLLASFALEEDREPRRWLLSERIDD</sequence>
<dbReference type="HOGENOM" id="CLU_155672_0_0_2"/>
<organism evidence="2 3">
    <name type="scientific">Methanothrix harundinacea (strain 6Ac)</name>
    <name type="common">Methanosaeta harundinacea</name>
    <dbReference type="NCBI Taxonomy" id="1110509"/>
    <lineage>
        <taxon>Archaea</taxon>
        <taxon>Methanobacteriati</taxon>
        <taxon>Methanobacteriota</taxon>
        <taxon>Stenosarchaea group</taxon>
        <taxon>Methanomicrobia</taxon>
        <taxon>Methanotrichales</taxon>
        <taxon>Methanotrichaceae</taxon>
        <taxon>Methanothrix</taxon>
    </lineage>
</organism>
<dbReference type="STRING" id="1110509.Mhar_2170"/>
<name>G7WQG9_METH6</name>
<dbReference type="OrthoDB" id="135573at2157"/>
<evidence type="ECO:0000256" key="1">
    <source>
        <dbReference type="SAM" id="MobiDB-lite"/>
    </source>
</evidence>
<feature type="region of interest" description="Disordered" evidence="1">
    <location>
        <begin position="1"/>
        <end position="32"/>
    </location>
</feature>
<dbReference type="GeneID" id="25395442"/>
<reference evidence="2 3" key="1">
    <citation type="journal article" date="2012" name="PLoS ONE">
        <title>The genome characteristics and predicted function of methyl-group oxidation pathway in the obligate aceticlastic methanogens, Methanosaeta spp.</title>
        <authorList>
            <person name="Zhu J."/>
            <person name="Zheng H."/>
            <person name="Ai G."/>
            <person name="Zhang G."/>
            <person name="Liu D."/>
            <person name="Liu X."/>
            <person name="Dong X."/>
        </authorList>
    </citation>
    <scope>NUCLEOTIDE SEQUENCE [LARGE SCALE GENOMIC DNA]</scope>
    <source>
        <strain evidence="2 3">6Ac</strain>
    </source>
</reference>
<dbReference type="EMBL" id="CP003117">
    <property type="protein sequence ID" value="AET65522.1"/>
    <property type="molecule type" value="Genomic_DNA"/>
</dbReference>
<keyword evidence="3" id="KW-1185">Reference proteome</keyword>